<evidence type="ECO:0000313" key="3">
    <source>
        <dbReference type="Proteomes" id="UP001597145"/>
    </source>
</evidence>
<dbReference type="Proteomes" id="UP001597145">
    <property type="component" value="Unassembled WGS sequence"/>
</dbReference>
<proteinExistence type="predicted"/>
<dbReference type="Pfam" id="PF07836">
    <property type="entry name" value="DmpG_comm"/>
    <property type="match status" value="1"/>
</dbReference>
<dbReference type="SUPFAM" id="SSF89000">
    <property type="entry name" value="post-HMGL domain-like"/>
    <property type="match status" value="1"/>
</dbReference>
<keyword evidence="3" id="KW-1185">Reference proteome</keyword>
<protein>
    <recommendedName>
        <fullName evidence="1">DmpG-like communication domain-containing protein</fullName>
    </recommendedName>
</protein>
<dbReference type="RefSeq" id="WP_343979107.1">
    <property type="nucleotide sequence ID" value="NZ_BAAAJG010000010.1"/>
</dbReference>
<organism evidence="2 3">
    <name type="scientific">Pseudonocardia aurantiaca</name>
    <dbReference type="NCBI Taxonomy" id="75290"/>
    <lineage>
        <taxon>Bacteria</taxon>
        <taxon>Bacillati</taxon>
        <taxon>Actinomycetota</taxon>
        <taxon>Actinomycetes</taxon>
        <taxon>Pseudonocardiales</taxon>
        <taxon>Pseudonocardiaceae</taxon>
        <taxon>Pseudonocardia</taxon>
    </lineage>
</organism>
<name>A0ABW4FR03_9PSEU</name>
<dbReference type="EMBL" id="JBHUCP010000019">
    <property type="protein sequence ID" value="MFD1532760.1"/>
    <property type="molecule type" value="Genomic_DNA"/>
</dbReference>
<evidence type="ECO:0000259" key="1">
    <source>
        <dbReference type="Pfam" id="PF07836"/>
    </source>
</evidence>
<dbReference type="InterPro" id="IPR012425">
    <property type="entry name" value="DmpG_comm"/>
</dbReference>
<evidence type="ECO:0000313" key="2">
    <source>
        <dbReference type="EMBL" id="MFD1532760.1"/>
    </source>
</evidence>
<reference evidence="3" key="1">
    <citation type="journal article" date="2019" name="Int. J. Syst. Evol. Microbiol.">
        <title>The Global Catalogue of Microorganisms (GCM) 10K type strain sequencing project: providing services to taxonomists for standard genome sequencing and annotation.</title>
        <authorList>
            <consortium name="The Broad Institute Genomics Platform"/>
            <consortium name="The Broad Institute Genome Sequencing Center for Infectious Disease"/>
            <person name="Wu L."/>
            <person name="Ma J."/>
        </authorList>
    </citation>
    <scope>NUCLEOTIDE SEQUENCE [LARGE SCALE GENOMIC DNA]</scope>
    <source>
        <strain evidence="3">JCM 12165</strain>
    </source>
</reference>
<gene>
    <name evidence="2" type="ORF">ACFSCY_25380</name>
</gene>
<sequence>MLLESGRRRLIGGQEDQIIDIAVALAAEK</sequence>
<comment type="caution">
    <text evidence="2">The sequence shown here is derived from an EMBL/GenBank/DDBJ whole genome shotgun (WGS) entry which is preliminary data.</text>
</comment>
<feature type="domain" description="DmpG-like communication" evidence="1">
    <location>
        <begin position="1"/>
        <end position="26"/>
    </location>
</feature>
<dbReference type="Gene3D" id="1.10.8.60">
    <property type="match status" value="1"/>
</dbReference>
<accession>A0ABW4FR03</accession>